<evidence type="ECO:0000256" key="1">
    <source>
        <dbReference type="ARBA" id="ARBA00000677"/>
    </source>
</evidence>
<evidence type="ECO:0000256" key="6">
    <source>
        <dbReference type="RuleBase" id="RU362042"/>
    </source>
</evidence>
<sequence>MQHPGYGMTLASRPISAPLRRGDIIAFDFPRDPTQQYLKRVVGLPGDKVQYRERQLFVNGGATRVRPLDAYFEPDRLEAMARFENSLDGVRFDTLLNETDPGAGERLVREHGCVYEHLVQTCEVPPGHYFVMGDNRDNSYDSRFWGFVRAGHVLGKVVRIMQ</sequence>
<evidence type="ECO:0000256" key="4">
    <source>
        <dbReference type="ARBA" id="ARBA00019232"/>
    </source>
</evidence>
<comment type="catalytic activity">
    <reaction evidence="1 6">
        <text>Cleavage of hydrophobic, N-terminal signal or leader sequences from secreted and periplasmic proteins.</text>
        <dbReference type="EC" id="3.4.21.89"/>
    </reaction>
</comment>
<dbReference type="CDD" id="cd06530">
    <property type="entry name" value="S26_SPase_I"/>
    <property type="match status" value="1"/>
</dbReference>
<dbReference type="Pfam" id="PF10502">
    <property type="entry name" value="Peptidase_S26"/>
    <property type="match status" value="1"/>
</dbReference>
<accession>A0ABX0MRT1</accession>
<evidence type="ECO:0000313" key="8">
    <source>
        <dbReference type="EMBL" id="NHZ62673.1"/>
    </source>
</evidence>
<keyword evidence="6" id="KW-0645">Protease</keyword>
<evidence type="ECO:0000256" key="2">
    <source>
        <dbReference type="ARBA" id="ARBA00009370"/>
    </source>
</evidence>
<dbReference type="PANTHER" id="PTHR43390">
    <property type="entry name" value="SIGNAL PEPTIDASE I"/>
    <property type="match status" value="1"/>
</dbReference>
<name>A0ABX0MRT1_9BURK</name>
<dbReference type="Gene3D" id="2.10.109.10">
    <property type="entry name" value="Umud Fragment, subunit A"/>
    <property type="match status" value="1"/>
</dbReference>
<dbReference type="InterPro" id="IPR019757">
    <property type="entry name" value="Pept_S26A_signal_pept_1_Lys-AS"/>
</dbReference>
<dbReference type="PROSITE" id="PS00760">
    <property type="entry name" value="SPASE_I_2"/>
    <property type="match status" value="1"/>
</dbReference>
<dbReference type="InterPro" id="IPR019533">
    <property type="entry name" value="Peptidase_S26"/>
</dbReference>
<reference evidence="8 9" key="1">
    <citation type="submission" date="2019-10" db="EMBL/GenBank/DDBJ databases">
        <title>Taxonomy of Antarctic Massilia spp.: description of Massilia rubra sp. nov., Massilia aquatica sp. nov., Massilia mucilaginosa sp. nov., Massilia frigida sp. nov. isolated from streams, lakes and regoliths.</title>
        <authorList>
            <person name="Holochova P."/>
            <person name="Sedlacek I."/>
            <person name="Kralova S."/>
            <person name="Maslanova I."/>
            <person name="Busse H.-J."/>
            <person name="Stankova E."/>
            <person name="Vrbovska V."/>
            <person name="Kovarovic V."/>
            <person name="Bartak M."/>
            <person name="Svec P."/>
            <person name="Pantucek R."/>
        </authorList>
    </citation>
    <scope>NUCLEOTIDE SEQUENCE [LARGE SCALE GENOMIC DNA]</scope>
    <source>
        <strain evidence="8 9">CCM 8694</strain>
    </source>
</reference>
<dbReference type="InterPro" id="IPR000223">
    <property type="entry name" value="Pept_S26A_signal_pept_1"/>
</dbReference>
<comment type="subcellular location">
    <subcellularLocation>
        <location evidence="6">Membrane</location>
        <topology evidence="6">Single-pass type II membrane protein</topology>
    </subcellularLocation>
</comment>
<dbReference type="PANTHER" id="PTHR43390:SF1">
    <property type="entry name" value="CHLOROPLAST PROCESSING PEPTIDASE"/>
    <property type="match status" value="1"/>
</dbReference>
<comment type="caution">
    <text evidence="8">The sequence shown here is derived from an EMBL/GenBank/DDBJ whole genome shotgun (WGS) entry which is preliminary data.</text>
</comment>
<dbReference type="PRINTS" id="PR00727">
    <property type="entry name" value="LEADERPTASE"/>
</dbReference>
<evidence type="ECO:0000256" key="3">
    <source>
        <dbReference type="ARBA" id="ARBA00013208"/>
    </source>
</evidence>
<gene>
    <name evidence="8" type="primary">lepB</name>
    <name evidence="8" type="ORF">F1735_10190</name>
</gene>
<comment type="similarity">
    <text evidence="2 6">Belongs to the peptidase S26 family.</text>
</comment>
<dbReference type="Proteomes" id="UP000610594">
    <property type="component" value="Unassembled WGS sequence"/>
</dbReference>
<dbReference type="SUPFAM" id="SSF51306">
    <property type="entry name" value="LexA/Signal peptidase"/>
    <property type="match status" value="1"/>
</dbReference>
<evidence type="ECO:0000256" key="5">
    <source>
        <dbReference type="ARBA" id="ARBA00022801"/>
    </source>
</evidence>
<evidence type="ECO:0000313" key="9">
    <source>
        <dbReference type="Proteomes" id="UP000610594"/>
    </source>
</evidence>
<organism evidence="8 9">
    <name type="scientific">Massilia genomosp. 1</name>
    <dbReference type="NCBI Taxonomy" id="2609280"/>
    <lineage>
        <taxon>Bacteria</taxon>
        <taxon>Pseudomonadati</taxon>
        <taxon>Pseudomonadota</taxon>
        <taxon>Betaproteobacteria</taxon>
        <taxon>Burkholderiales</taxon>
        <taxon>Oxalobacteraceae</taxon>
        <taxon>Telluria group</taxon>
        <taxon>Massilia</taxon>
    </lineage>
</organism>
<dbReference type="PROSITE" id="PS00761">
    <property type="entry name" value="SPASE_I_3"/>
    <property type="match status" value="1"/>
</dbReference>
<dbReference type="InterPro" id="IPR036286">
    <property type="entry name" value="LexA/Signal_pep-like_sf"/>
</dbReference>
<dbReference type="GO" id="GO:0009003">
    <property type="term" value="F:signal peptidase activity"/>
    <property type="evidence" value="ECO:0007669"/>
    <property type="project" value="UniProtKB-EC"/>
</dbReference>
<proteinExistence type="inferred from homology"/>
<keyword evidence="9" id="KW-1185">Reference proteome</keyword>
<protein>
    <recommendedName>
        <fullName evidence="4 6">Signal peptidase I</fullName>
        <ecNumber evidence="3 6">3.4.21.89</ecNumber>
    </recommendedName>
</protein>
<dbReference type="EC" id="3.4.21.89" evidence="3 6"/>
<dbReference type="InterPro" id="IPR019758">
    <property type="entry name" value="Pept_S26A_signal_pept_1_CS"/>
</dbReference>
<keyword evidence="5 6" id="KW-0378">Hydrolase</keyword>
<feature type="domain" description="Peptidase S26" evidence="7">
    <location>
        <begin position="17"/>
        <end position="158"/>
    </location>
</feature>
<dbReference type="EMBL" id="WHJF01000020">
    <property type="protein sequence ID" value="NHZ62673.1"/>
    <property type="molecule type" value="Genomic_DNA"/>
</dbReference>
<dbReference type="NCBIfam" id="TIGR02227">
    <property type="entry name" value="sigpep_I_bact"/>
    <property type="match status" value="1"/>
</dbReference>
<evidence type="ECO:0000259" key="7">
    <source>
        <dbReference type="Pfam" id="PF10502"/>
    </source>
</evidence>